<organism evidence="3 4">
    <name type="scientific">Oryza sativa subsp. japonica</name>
    <name type="common">Rice</name>
    <dbReference type="NCBI Taxonomy" id="39947"/>
    <lineage>
        <taxon>Eukaryota</taxon>
        <taxon>Viridiplantae</taxon>
        <taxon>Streptophyta</taxon>
        <taxon>Embryophyta</taxon>
        <taxon>Tracheophyta</taxon>
        <taxon>Spermatophyta</taxon>
        <taxon>Magnoliopsida</taxon>
        <taxon>Liliopsida</taxon>
        <taxon>Poales</taxon>
        <taxon>Poaceae</taxon>
        <taxon>BOP clade</taxon>
        <taxon>Oryzoideae</taxon>
        <taxon>Oryzeae</taxon>
        <taxon>Oryzinae</taxon>
        <taxon>Oryza</taxon>
        <taxon>Oryza sativa</taxon>
    </lineage>
</organism>
<evidence type="ECO:0000256" key="2">
    <source>
        <dbReference type="SAM" id="SignalP"/>
    </source>
</evidence>
<keyword evidence="2" id="KW-0732">Signal</keyword>
<gene>
    <name evidence="3" type="ordered locus">Os11g0165300</name>
    <name evidence="3" type="ORF">OSNPB_110165300</name>
</gene>
<reference evidence="4" key="1">
    <citation type="journal article" date="2005" name="Nature">
        <title>The map-based sequence of the rice genome.</title>
        <authorList>
            <consortium name="International rice genome sequencing project (IRGSP)"/>
            <person name="Matsumoto T."/>
            <person name="Wu J."/>
            <person name="Kanamori H."/>
            <person name="Katayose Y."/>
            <person name="Fujisawa M."/>
            <person name="Namiki N."/>
            <person name="Mizuno H."/>
            <person name="Yamamoto K."/>
            <person name="Antonio B.A."/>
            <person name="Baba T."/>
            <person name="Sakata K."/>
            <person name="Nagamura Y."/>
            <person name="Aoki H."/>
            <person name="Arikawa K."/>
            <person name="Arita K."/>
            <person name="Bito T."/>
            <person name="Chiden Y."/>
            <person name="Fujitsuka N."/>
            <person name="Fukunaka R."/>
            <person name="Hamada M."/>
            <person name="Harada C."/>
            <person name="Hayashi A."/>
            <person name="Hijishita S."/>
            <person name="Honda M."/>
            <person name="Hosokawa S."/>
            <person name="Ichikawa Y."/>
            <person name="Idonuma A."/>
            <person name="Iijima M."/>
            <person name="Ikeda M."/>
            <person name="Ikeno M."/>
            <person name="Ito K."/>
            <person name="Ito S."/>
            <person name="Ito T."/>
            <person name="Ito Y."/>
            <person name="Ito Y."/>
            <person name="Iwabuchi A."/>
            <person name="Kamiya K."/>
            <person name="Karasawa W."/>
            <person name="Kurita K."/>
            <person name="Katagiri S."/>
            <person name="Kikuta A."/>
            <person name="Kobayashi H."/>
            <person name="Kobayashi N."/>
            <person name="Machita K."/>
            <person name="Maehara T."/>
            <person name="Masukawa M."/>
            <person name="Mizubayashi T."/>
            <person name="Mukai Y."/>
            <person name="Nagasaki H."/>
            <person name="Nagata Y."/>
            <person name="Naito S."/>
            <person name="Nakashima M."/>
            <person name="Nakama Y."/>
            <person name="Nakamichi Y."/>
            <person name="Nakamura M."/>
            <person name="Meguro A."/>
            <person name="Negishi M."/>
            <person name="Ohta I."/>
            <person name="Ohta T."/>
            <person name="Okamoto M."/>
            <person name="Ono N."/>
            <person name="Saji S."/>
            <person name="Sakaguchi M."/>
            <person name="Sakai K."/>
            <person name="Shibata M."/>
            <person name="Shimokawa T."/>
            <person name="Song J."/>
            <person name="Takazaki Y."/>
            <person name="Terasawa K."/>
            <person name="Tsugane M."/>
            <person name="Tsuji K."/>
            <person name="Ueda S."/>
            <person name="Waki K."/>
            <person name="Yamagata H."/>
            <person name="Yamamoto M."/>
            <person name="Yamamoto S."/>
            <person name="Yamane H."/>
            <person name="Yoshiki S."/>
            <person name="Yoshihara R."/>
            <person name="Yukawa K."/>
            <person name="Zhong H."/>
            <person name="Yano M."/>
            <person name="Yuan Q."/>
            <person name="Ouyang S."/>
            <person name="Liu J."/>
            <person name="Jones K.M."/>
            <person name="Gansberger K."/>
            <person name="Moffat K."/>
            <person name="Hill J."/>
            <person name="Bera J."/>
            <person name="Fadrosh D."/>
            <person name="Jin S."/>
            <person name="Johri S."/>
            <person name="Kim M."/>
            <person name="Overton L."/>
            <person name="Reardon M."/>
            <person name="Tsitrin T."/>
            <person name="Vuong H."/>
            <person name="Weaver B."/>
            <person name="Ciecko A."/>
            <person name="Tallon L."/>
            <person name="Jackson J."/>
            <person name="Pai G."/>
            <person name="Aken S.V."/>
            <person name="Utterback T."/>
            <person name="Reidmuller S."/>
            <person name="Feldblyum T."/>
            <person name="Hsiao J."/>
            <person name="Zismann V."/>
            <person name="Iobst S."/>
            <person name="de Vazeille A.R."/>
            <person name="Buell C.R."/>
            <person name="Ying K."/>
            <person name="Li Y."/>
            <person name="Lu T."/>
            <person name="Huang Y."/>
            <person name="Zhao Q."/>
            <person name="Feng Q."/>
            <person name="Zhang L."/>
            <person name="Zhu J."/>
            <person name="Weng Q."/>
            <person name="Mu J."/>
            <person name="Lu Y."/>
            <person name="Fan D."/>
            <person name="Liu Y."/>
            <person name="Guan J."/>
            <person name="Zhang Y."/>
            <person name="Yu S."/>
            <person name="Liu X."/>
            <person name="Zhang Y."/>
            <person name="Hong G."/>
            <person name="Han B."/>
            <person name="Choisne N."/>
            <person name="Demange N."/>
            <person name="Orjeda G."/>
            <person name="Samain S."/>
            <person name="Cattolico L."/>
            <person name="Pelletier E."/>
            <person name="Couloux A."/>
            <person name="Segurens B."/>
            <person name="Wincker P."/>
            <person name="D'Hont A."/>
            <person name="Scarpelli C."/>
            <person name="Weissenbach J."/>
            <person name="Salanoubat M."/>
            <person name="Quetier F."/>
            <person name="Yu Y."/>
            <person name="Kim H.R."/>
            <person name="Rambo T."/>
            <person name="Currie J."/>
            <person name="Collura K."/>
            <person name="Luo M."/>
            <person name="Yang T."/>
            <person name="Ammiraju J.S.S."/>
            <person name="Engler F."/>
            <person name="Soderlund C."/>
            <person name="Wing R.A."/>
            <person name="Palmer L.E."/>
            <person name="de la Bastide M."/>
            <person name="Spiegel L."/>
            <person name="Nascimento L."/>
            <person name="Zutavern T."/>
            <person name="O'Shaughnessy A."/>
            <person name="Dike S."/>
            <person name="Dedhia N."/>
            <person name="Preston R."/>
            <person name="Balija V."/>
            <person name="McCombie W.R."/>
            <person name="Chow T."/>
            <person name="Chen H."/>
            <person name="Chung M."/>
            <person name="Chen C."/>
            <person name="Shaw J."/>
            <person name="Wu H."/>
            <person name="Hsiao K."/>
            <person name="Chao Y."/>
            <person name="Chu M."/>
            <person name="Cheng C."/>
            <person name="Hour A."/>
            <person name="Lee P."/>
            <person name="Lin S."/>
            <person name="Lin Y."/>
            <person name="Liou J."/>
            <person name="Liu S."/>
            <person name="Hsing Y."/>
            <person name="Raghuvanshi S."/>
            <person name="Mohanty A."/>
            <person name="Bharti A.K."/>
            <person name="Gaur A."/>
            <person name="Gupta V."/>
            <person name="Kumar D."/>
            <person name="Ravi V."/>
            <person name="Vij S."/>
            <person name="Kapur A."/>
            <person name="Khurana P."/>
            <person name="Khurana P."/>
            <person name="Khurana J.P."/>
            <person name="Tyagi A.K."/>
            <person name="Gaikwad K."/>
            <person name="Singh A."/>
            <person name="Dalal V."/>
            <person name="Srivastava S."/>
            <person name="Dixit A."/>
            <person name="Pal A.K."/>
            <person name="Ghazi I.A."/>
            <person name="Yadav M."/>
            <person name="Pandit A."/>
            <person name="Bhargava A."/>
            <person name="Sureshbabu K."/>
            <person name="Batra K."/>
            <person name="Sharma T.R."/>
            <person name="Mohapatra T."/>
            <person name="Singh N.K."/>
            <person name="Messing J."/>
            <person name="Nelson A.B."/>
            <person name="Fuks G."/>
            <person name="Kavchok S."/>
            <person name="Keizer G."/>
            <person name="Linton E."/>
            <person name="Llaca V."/>
            <person name="Song R."/>
            <person name="Tanyolac B."/>
            <person name="Young S."/>
            <person name="Ho-Il K."/>
            <person name="Hahn J.H."/>
            <person name="Sangsakoo G."/>
            <person name="Vanavichit A."/>
            <person name="de Mattos Luiz.A.T."/>
            <person name="Zimmer P.D."/>
            <person name="Malone G."/>
            <person name="Dellagostin O."/>
            <person name="de Oliveira A.C."/>
            <person name="Bevan M."/>
            <person name="Bancroft I."/>
            <person name="Minx P."/>
            <person name="Cordum H."/>
            <person name="Wilson R."/>
            <person name="Cheng Z."/>
            <person name="Jin W."/>
            <person name="Jiang J."/>
            <person name="Leong S.A."/>
            <person name="Iwama H."/>
            <person name="Gojobori T."/>
            <person name="Itoh T."/>
            <person name="Niimura Y."/>
            <person name="Fujii Y."/>
            <person name="Habara T."/>
            <person name="Sakai H."/>
            <person name="Sato Y."/>
            <person name="Wilson G."/>
            <person name="Kumar K."/>
            <person name="McCouch S."/>
            <person name="Juretic N."/>
            <person name="Hoen D."/>
            <person name="Wright S."/>
            <person name="Bruskiewich R."/>
            <person name="Bureau T."/>
            <person name="Miyao A."/>
            <person name="Hirochika H."/>
            <person name="Nishikawa T."/>
            <person name="Kadowaki K."/>
            <person name="Sugiura M."/>
            <person name="Burr B."/>
            <person name="Sasaki T."/>
        </authorList>
    </citation>
    <scope>NUCLEOTIDE SEQUENCE [LARGE SCALE GENOMIC DNA]</scope>
    <source>
        <strain evidence="4">cv. Nipponbare</strain>
    </source>
</reference>
<reference evidence="3 4" key="3">
    <citation type="journal article" date="2013" name="Rice">
        <title>Improvement of the Oryza sativa Nipponbare reference genome using next generation sequence and optical map data.</title>
        <authorList>
            <person name="Kawahara Y."/>
            <person name="de la Bastide M."/>
            <person name="Hamilton J.P."/>
            <person name="Kanamori H."/>
            <person name="McCombie W.R."/>
            <person name="Ouyang S."/>
            <person name="Schwartz D.C."/>
            <person name="Tanaka T."/>
            <person name="Wu J."/>
            <person name="Zhou S."/>
            <person name="Childs K.L."/>
            <person name="Davidson R.M."/>
            <person name="Lin H."/>
            <person name="Quesada-Ocampo L."/>
            <person name="Vaillancourt B."/>
            <person name="Sakai H."/>
            <person name="Lee S.S."/>
            <person name="Kim J."/>
            <person name="Numa H."/>
            <person name="Itoh T."/>
            <person name="Buell C.R."/>
            <person name="Matsumoto T."/>
        </authorList>
    </citation>
    <scope>NUCLEOTIDE SEQUENCE [LARGE SCALE GENOMIC DNA]</scope>
    <source>
        <strain evidence="4">cv. Nipponbare</strain>
    </source>
</reference>
<evidence type="ECO:0000256" key="1">
    <source>
        <dbReference type="SAM" id="MobiDB-lite"/>
    </source>
</evidence>
<feature type="region of interest" description="Disordered" evidence="1">
    <location>
        <begin position="106"/>
        <end position="143"/>
    </location>
</feature>
<feature type="chain" id="PRO_5006057322" evidence="2">
    <location>
        <begin position="19"/>
        <end position="256"/>
    </location>
</feature>
<sequence>MLTSPLFATLAYAPVICTHCLHDGSEQNEDNDENEVEIICNTCNGLFTDYNMAIIEAIWPRLGDLRSADQRRRRMGHCQTGFIGVNTTTPPLDPKPSPLLPSPLTRSRGCRHRSMPSGQETLATTAASNRNHRPGATFSGSGCREPASAGSGLCKPASGSGGGAAKALGGCSRYHYAQTVGVIVIVEVVILGHLRWIQLWQGHRRWIRPSWVHLCQLKPVPRLTSLSLRASWPLLSLPSSRPLLLLPWPAGGGGGW</sequence>
<dbReference type="EMBL" id="AP014967">
    <property type="protein sequence ID" value="BAT12825.1"/>
    <property type="molecule type" value="Genomic_DNA"/>
</dbReference>
<evidence type="ECO:0000313" key="3">
    <source>
        <dbReference type="EMBL" id="BAT12825.1"/>
    </source>
</evidence>
<evidence type="ECO:0000313" key="4">
    <source>
        <dbReference type="Proteomes" id="UP000059680"/>
    </source>
</evidence>
<feature type="signal peptide" evidence="2">
    <location>
        <begin position="1"/>
        <end position="18"/>
    </location>
</feature>
<protein>
    <submittedName>
        <fullName evidence="3">Os11g0165300 protein</fullName>
    </submittedName>
</protein>
<keyword evidence="4" id="KW-1185">Reference proteome</keyword>
<dbReference type="Proteomes" id="UP000059680">
    <property type="component" value="Chromosome 11"/>
</dbReference>
<dbReference type="PaxDb" id="39947-A0A0P0XZA9"/>
<feature type="compositionally biased region" description="Polar residues" evidence="1">
    <location>
        <begin position="116"/>
        <end position="129"/>
    </location>
</feature>
<accession>A0A0P0XZA9</accession>
<dbReference type="STRING" id="39947.A0A0P0XZA9"/>
<name>A0A0P0XZA9_ORYSJ</name>
<proteinExistence type="predicted"/>
<dbReference type="InParanoid" id="A0A0P0XZA9"/>
<reference evidence="3 4" key="2">
    <citation type="journal article" date="2013" name="Plant Cell Physiol.">
        <title>Rice Annotation Project Database (RAP-DB): an integrative and interactive database for rice genomics.</title>
        <authorList>
            <person name="Sakai H."/>
            <person name="Lee S.S."/>
            <person name="Tanaka T."/>
            <person name="Numa H."/>
            <person name="Kim J."/>
            <person name="Kawahara Y."/>
            <person name="Wakimoto H."/>
            <person name="Yang C.C."/>
            <person name="Iwamoto M."/>
            <person name="Abe T."/>
            <person name="Yamada Y."/>
            <person name="Muto A."/>
            <person name="Inokuchi H."/>
            <person name="Ikemura T."/>
            <person name="Matsumoto T."/>
            <person name="Sasaki T."/>
            <person name="Itoh T."/>
        </authorList>
    </citation>
    <scope>NUCLEOTIDE SEQUENCE [LARGE SCALE GENOMIC DNA]</scope>
    <source>
        <strain evidence="4">cv. Nipponbare</strain>
    </source>
</reference>
<dbReference type="AlphaFoldDB" id="A0A0P0XZA9"/>